<comment type="caution">
    <text evidence="4">The sequence shown here is derived from an EMBL/GenBank/DDBJ whole genome shotgun (WGS) entry which is preliminary data.</text>
</comment>
<accession>A0A1S9GYS4</accession>
<reference evidence="4" key="2">
    <citation type="submission" date="2020-04" db="EMBL/GenBank/DDBJ databases">
        <title>Global-level population genomics supports evidence of horizontal gene transfer on evolution of Rhizobia in Lentils.</title>
        <authorList>
            <person name="Gai Y."/>
            <person name="Cook D."/>
            <person name="Riely B."/>
        </authorList>
    </citation>
    <scope>NUCLEOTIDE SEQUENCE</scope>
    <source>
        <strain evidence="4">TLR9</strain>
    </source>
</reference>
<dbReference type="AlphaFoldDB" id="A0A1S9GYS4"/>
<dbReference type="Proteomes" id="UP000295021">
    <property type="component" value="Unassembled WGS sequence"/>
</dbReference>
<dbReference type="InterPro" id="IPR018773">
    <property type="entry name" value="MeTrfase_reg_dom_prd"/>
</dbReference>
<evidence type="ECO:0000259" key="2">
    <source>
        <dbReference type="Pfam" id="PF10119"/>
    </source>
</evidence>
<evidence type="ECO:0000259" key="1">
    <source>
        <dbReference type="Pfam" id="PF08242"/>
    </source>
</evidence>
<dbReference type="InterPro" id="IPR029063">
    <property type="entry name" value="SAM-dependent_MTases_sf"/>
</dbReference>
<dbReference type="SUPFAM" id="SSF53335">
    <property type="entry name" value="S-adenosyl-L-methionine-dependent methyltransferases"/>
    <property type="match status" value="1"/>
</dbReference>
<dbReference type="GO" id="GO:0008168">
    <property type="term" value="F:methyltransferase activity"/>
    <property type="evidence" value="ECO:0007669"/>
    <property type="project" value="UniProtKB-KW"/>
</dbReference>
<dbReference type="Proteomes" id="UP000758022">
    <property type="component" value="Unassembled WGS sequence"/>
</dbReference>
<dbReference type="EMBL" id="JACHXX010000006">
    <property type="protein sequence ID" value="MBB3163825.1"/>
    <property type="molecule type" value="Genomic_DNA"/>
</dbReference>
<dbReference type="Proteomes" id="UP000542811">
    <property type="component" value="Unassembled WGS sequence"/>
</dbReference>
<dbReference type="CDD" id="cd02440">
    <property type="entry name" value="AdoMet_MTases"/>
    <property type="match status" value="1"/>
</dbReference>
<name>A0A1S9GYS4_9HYPH</name>
<dbReference type="GeneID" id="67489155"/>
<keyword evidence="7" id="KW-1185">Reference proteome</keyword>
<protein>
    <submittedName>
        <fullName evidence="4">Methyltransferase domain-containing protein</fullName>
    </submittedName>
    <submittedName>
        <fullName evidence="5">Methyltransferase family protein</fullName>
    </submittedName>
    <submittedName>
        <fullName evidence="3">SAM-dependent methyltransferase</fullName>
    </submittedName>
</protein>
<gene>
    <name evidence="5" type="ORF">EV131_12831</name>
    <name evidence="3" type="ORF">FHS25_004320</name>
    <name evidence="4" type="ORF">HFO74_33375</name>
</gene>
<reference evidence="3 7" key="3">
    <citation type="submission" date="2020-08" db="EMBL/GenBank/DDBJ databases">
        <title>Genomic Encyclopedia of Type Strains, Phase III (KMG-III): the genomes of soil and plant-associated and newly described type strains.</title>
        <authorList>
            <person name="Whitman W."/>
        </authorList>
    </citation>
    <scope>NUCLEOTIDE SEQUENCE [LARGE SCALE GENOMIC DNA]</scope>
    <source>
        <strain evidence="3 7">CECT 8280</strain>
    </source>
</reference>
<keyword evidence="4" id="KW-0808">Transferase</keyword>
<evidence type="ECO:0000313" key="7">
    <source>
        <dbReference type="Proteomes" id="UP000542811"/>
    </source>
</evidence>
<feature type="domain" description="Methyltransferase regulatory" evidence="2">
    <location>
        <begin position="218"/>
        <end position="300"/>
    </location>
</feature>
<sequence>MAWSYGYFTDLNYTHGYYPEMNPAMLRLACLCNAVEPQLPDAPSYLELGFGQGVTINMLAAASSGTYWGTDFNPAQTVEARKLADASRADIHLYDDSFEEFANRRDLPDFDVIALHGIWSWISENNRKIITDIIRRKLRPGGVAYISYNCLPGWAPVVPIRQLMSLYQDYGGGKMSRPIEMIEGAVQFAEEIAKAGSYYFRDNPFARHHLEHMGKQGRNYLGHEYMNAVWHLEHFSDMARSLDEAKLTYVGSARLLDGIDAFQLNEEGTRFVSQIGHPIMRETVRDFLVNRRFRTDIFAKGARPLPGREHRDAWCALAFVLVVPEIDVPKKIMCARGEVALPADKYDLILEALADDGYRPKRVEELLKHDKLRKLKPQDIVDLLTVLTGAGFAAPAQGPSETVSEQCRALNRHILQRALVSMDLHHMVSPVTGGGIGLNHMTQLFVLATTAGKEGAEALANYVWDFLDSTGERLVRDGNKIEAKDENLKEIRILARKFVKFGRPLLQALQIIDAPEGGGWSNEAKR</sequence>
<evidence type="ECO:0000313" key="4">
    <source>
        <dbReference type="EMBL" id="MBY3068251.1"/>
    </source>
</evidence>
<proteinExistence type="predicted"/>
<dbReference type="Pfam" id="PF08242">
    <property type="entry name" value="Methyltransf_12"/>
    <property type="match status" value="1"/>
</dbReference>
<dbReference type="GO" id="GO:0032259">
    <property type="term" value="P:methylation"/>
    <property type="evidence" value="ECO:0007669"/>
    <property type="project" value="UniProtKB-KW"/>
</dbReference>
<evidence type="ECO:0000313" key="8">
    <source>
        <dbReference type="Proteomes" id="UP000758022"/>
    </source>
</evidence>
<dbReference type="RefSeq" id="WP_077976740.1">
    <property type="nucleotide sequence ID" value="NZ_JAAXQQ010000014.1"/>
</dbReference>
<evidence type="ECO:0000313" key="6">
    <source>
        <dbReference type="Proteomes" id="UP000295021"/>
    </source>
</evidence>
<dbReference type="EMBL" id="SMBI01000028">
    <property type="protein sequence ID" value="TCU13220.1"/>
    <property type="molecule type" value="Genomic_DNA"/>
</dbReference>
<dbReference type="EMBL" id="JAAXQQ010000014">
    <property type="protein sequence ID" value="MBY3068251.1"/>
    <property type="molecule type" value="Genomic_DNA"/>
</dbReference>
<dbReference type="InterPro" id="IPR013217">
    <property type="entry name" value="Methyltransf_12"/>
</dbReference>
<evidence type="ECO:0000313" key="5">
    <source>
        <dbReference type="EMBL" id="TCU13220.1"/>
    </source>
</evidence>
<organism evidence="4 8">
    <name type="scientific">Rhizobium laguerreae</name>
    <dbReference type="NCBI Taxonomy" id="1076926"/>
    <lineage>
        <taxon>Bacteria</taxon>
        <taxon>Pseudomonadati</taxon>
        <taxon>Pseudomonadota</taxon>
        <taxon>Alphaproteobacteria</taxon>
        <taxon>Hyphomicrobiales</taxon>
        <taxon>Rhizobiaceae</taxon>
        <taxon>Rhizobium/Agrobacterium group</taxon>
        <taxon>Rhizobium</taxon>
    </lineage>
</organism>
<dbReference type="Gene3D" id="3.40.50.150">
    <property type="entry name" value="Vaccinia Virus protein VP39"/>
    <property type="match status" value="1"/>
</dbReference>
<evidence type="ECO:0000313" key="3">
    <source>
        <dbReference type="EMBL" id="MBB3163825.1"/>
    </source>
</evidence>
<feature type="domain" description="Methyltransferase type 12" evidence="1">
    <location>
        <begin position="46"/>
        <end position="143"/>
    </location>
</feature>
<reference evidence="5 6" key="1">
    <citation type="submission" date="2019-03" db="EMBL/GenBank/DDBJ databases">
        <title>Genomic Encyclopedia of Type Strains, Phase IV (KMG-V): Genome sequencing to study the core and pangenomes of soil and plant-associated prokaryotes.</title>
        <authorList>
            <person name="Whitman W."/>
        </authorList>
    </citation>
    <scope>NUCLEOTIDE SEQUENCE [LARGE SCALE GENOMIC DNA]</scope>
    <source>
        <strain evidence="5 6">FB403</strain>
    </source>
</reference>
<dbReference type="Pfam" id="PF10119">
    <property type="entry name" value="MethyTransf_Reg"/>
    <property type="match status" value="1"/>
</dbReference>
<keyword evidence="4" id="KW-0489">Methyltransferase</keyword>